<reference evidence="1 2" key="1">
    <citation type="submission" date="2011-02" db="EMBL/GenBank/DDBJ databases">
        <authorList>
            <person name="Durkin A.S."/>
            <person name="Madupu R."/>
            <person name="Torralba M."/>
            <person name="Gillis M."/>
            <person name="Methe B."/>
            <person name="Sutton G."/>
            <person name="Nelson K.E."/>
        </authorList>
    </citation>
    <scope>NUCLEOTIDE SEQUENCE [LARGE SCALE GENOMIC DNA]</scope>
    <source>
        <strain evidence="1 2">CRIS 18C-A</strain>
    </source>
</reference>
<gene>
    <name evidence="1" type="ORF">HMPREF9303_1395</name>
</gene>
<organism evidence="1 2">
    <name type="scientific">Prevotella denticola CRIS 18C-A</name>
    <dbReference type="NCBI Taxonomy" id="944557"/>
    <lineage>
        <taxon>Bacteria</taxon>
        <taxon>Pseudomonadati</taxon>
        <taxon>Bacteroidota</taxon>
        <taxon>Bacteroidia</taxon>
        <taxon>Bacteroidales</taxon>
        <taxon>Prevotellaceae</taxon>
        <taxon>Prevotella</taxon>
    </lineage>
</organism>
<keyword evidence="2" id="KW-1185">Reference proteome</keyword>
<sequence length="167" mass="18374">MNNSNIRQMTKQIGLFLLFLGGLGGLNSCTEIDCPVTNGVLANYVVQGDTLRDTLTISAIRENKTDTVLLNRMVKTTKFSLPMSYSGDSDRLRFVFTSKDGLTTVDTVTVGKTNVSHFESVDCSPVFFHTLTSVAATGTRISRIEINNPNVDYDGTKENILIRFTAH</sequence>
<proteinExistence type="predicted"/>
<dbReference type="Pfam" id="PF20050">
    <property type="entry name" value="DUF6452"/>
    <property type="match status" value="1"/>
</dbReference>
<dbReference type="Proteomes" id="UP000003155">
    <property type="component" value="Unassembled WGS sequence"/>
</dbReference>
<dbReference type="InterPro" id="IPR045607">
    <property type="entry name" value="DUF6452"/>
</dbReference>
<dbReference type="EMBL" id="AEXO01000069">
    <property type="protein sequence ID" value="EGC86267.1"/>
    <property type="molecule type" value="Genomic_DNA"/>
</dbReference>
<comment type="caution">
    <text evidence="1">The sequence shown here is derived from an EMBL/GenBank/DDBJ whole genome shotgun (WGS) entry which is preliminary data.</text>
</comment>
<evidence type="ECO:0000313" key="2">
    <source>
        <dbReference type="Proteomes" id="UP000003155"/>
    </source>
</evidence>
<dbReference type="AlphaFoldDB" id="F0H7I0"/>
<dbReference type="RefSeq" id="WP_004353507.1">
    <property type="nucleotide sequence ID" value="NZ_AEXO01000069.1"/>
</dbReference>
<protein>
    <submittedName>
        <fullName evidence="1">Conserved domain protein</fullName>
    </submittedName>
</protein>
<evidence type="ECO:0000313" key="1">
    <source>
        <dbReference type="EMBL" id="EGC86267.1"/>
    </source>
</evidence>
<name>F0H7I0_9BACT</name>
<accession>F0H7I0</accession>